<keyword evidence="4" id="KW-1185">Reference proteome</keyword>
<evidence type="ECO:0000256" key="1">
    <source>
        <dbReference type="SAM" id="MobiDB-lite"/>
    </source>
</evidence>
<sequence length="467" mass="50008">MSVVLQLAAAEEIATDLRLAAASEDARLSAATQLELLHAQMASLQARVRKMEEEAAAPSASGIFSLKENSVLSTATANTGDLLEVLGSLLEEADVSSVFNMYGWCLDTAFGDVQEGGGVNLLSASGKILLLAALAFIQLTFAFGVYDVSMLFKLRDDTNAFKPFVDNSLFYADAATDGRVPIINIYCSAFSLLLLSMLVRQETQGTILSMCPLEPILLPPPPAQRNKPTAPLTAAGMAERAVFAIVLQVFWSIRMCMLPGMCLIATSLINAQADNALDIVLNSAAAAVAFILELDDLLYEQIVPLQSRAAYEERQSNSPRASSPIASRRGRTLEPSRRGRTLVGFYSNAVLALDFAIGLCCYLASAGDGGKESRLVPGLYPSSEPDYPLEYTYLKYHVRALWADEFRASLSLCSAALAGRVGLLRVLLYGVAVLGFACAVYTIGQAALLQPLGGAFSDPSRNRLGTF</sequence>
<dbReference type="PaxDb" id="2903-EOD18809"/>
<dbReference type="GeneID" id="17264356"/>
<dbReference type="AlphaFoldDB" id="A0A0D3J5M4"/>
<dbReference type="RefSeq" id="XP_005771238.1">
    <property type="nucleotide sequence ID" value="XM_005771181.1"/>
</dbReference>
<reference evidence="3" key="2">
    <citation type="submission" date="2024-10" db="UniProtKB">
        <authorList>
            <consortium name="EnsemblProtists"/>
        </authorList>
    </citation>
    <scope>IDENTIFICATION</scope>
</reference>
<name>A0A0D3J5M4_EMIH1</name>
<evidence type="ECO:0000256" key="2">
    <source>
        <dbReference type="SAM" id="Phobius"/>
    </source>
</evidence>
<dbReference type="EnsemblProtists" id="EOD18809">
    <property type="protein sequence ID" value="EOD18809"/>
    <property type="gene ID" value="EMIHUDRAFT_209398"/>
</dbReference>
<feature type="region of interest" description="Disordered" evidence="1">
    <location>
        <begin position="313"/>
        <end position="333"/>
    </location>
</feature>
<evidence type="ECO:0000313" key="4">
    <source>
        <dbReference type="Proteomes" id="UP000013827"/>
    </source>
</evidence>
<feature type="transmembrane region" description="Helical" evidence="2">
    <location>
        <begin position="426"/>
        <end position="449"/>
    </location>
</feature>
<feature type="transmembrane region" description="Helical" evidence="2">
    <location>
        <begin position="128"/>
        <end position="146"/>
    </location>
</feature>
<feature type="compositionally biased region" description="Low complexity" evidence="1">
    <location>
        <begin position="318"/>
        <end position="327"/>
    </location>
</feature>
<proteinExistence type="predicted"/>
<dbReference type="KEGG" id="ehx:EMIHUDRAFT_209398"/>
<keyword evidence="2" id="KW-0472">Membrane</keyword>
<evidence type="ECO:0000313" key="3">
    <source>
        <dbReference type="EnsemblProtists" id="EOD18809"/>
    </source>
</evidence>
<protein>
    <submittedName>
        <fullName evidence="3">Uncharacterized protein</fullName>
    </submittedName>
</protein>
<keyword evidence="2" id="KW-1133">Transmembrane helix</keyword>
<reference evidence="4" key="1">
    <citation type="journal article" date="2013" name="Nature">
        <title>Pan genome of the phytoplankton Emiliania underpins its global distribution.</title>
        <authorList>
            <person name="Read B.A."/>
            <person name="Kegel J."/>
            <person name="Klute M.J."/>
            <person name="Kuo A."/>
            <person name="Lefebvre S.C."/>
            <person name="Maumus F."/>
            <person name="Mayer C."/>
            <person name="Miller J."/>
            <person name="Monier A."/>
            <person name="Salamov A."/>
            <person name="Young J."/>
            <person name="Aguilar M."/>
            <person name="Claverie J.M."/>
            <person name="Frickenhaus S."/>
            <person name="Gonzalez K."/>
            <person name="Herman E.K."/>
            <person name="Lin Y.C."/>
            <person name="Napier J."/>
            <person name="Ogata H."/>
            <person name="Sarno A.F."/>
            <person name="Shmutz J."/>
            <person name="Schroeder D."/>
            <person name="de Vargas C."/>
            <person name="Verret F."/>
            <person name="von Dassow P."/>
            <person name="Valentin K."/>
            <person name="Van de Peer Y."/>
            <person name="Wheeler G."/>
            <person name="Dacks J.B."/>
            <person name="Delwiche C.F."/>
            <person name="Dyhrman S.T."/>
            <person name="Glockner G."/>
            <person name="John U."/>
            <person name="Richards T."/>
            <person name="Worden A.Z."/>
            <person name="Zhang X."/>
            <person name="Grigoriev I.V."/>
            <person name="Allen A.E."/>
            <person name="Bidle K."/>
            <person name="Borodovsky M."/>
            <person name="Bowler C."/>
            <person name="Brownlee C."/>
            <person name="Cock J.M."/>
            <person name="Elias M."/>
            <person name="Gladyshev V.N."/>
            <person name="Groth M."/>
            <person name="Guda C."/>
            <person name="Hadaegh A."/>
            <person name="Iglesias-Rodriguez M.D."/>
            <person name="Jenkins J."/>
            <person name="Jones B.M."/>
            <person name="Lawson T."/>
            <person name="Leese F."/>
            <person name="Lindquist E."/>
            <person name="Lobanov A."/>
            <person name="Lomsadze A."/>
            <person name="Malik S.B."/>
            <person name="Marsh M.E."/>
            <person name="Mackinder L."/>
            <person name="Mock T."/>
            <person name="Mueller-Roeber B."/>
            <person name="Pagarete A."/>
            <person name="Parker M."/>
            <person name="Probert I."/>
            <person name="Quesneville H."/>
            <person name="Raines C."/>
            <person name="Rensing S.A."/>
            <person name="Riano-Pachon D.M."/>
            <person name="Richier S."/>
            <person name="Rokitta S."/>
            <person name="Shiraiwa Y."/>
            <person name="Soanes D.M."/>
            <person name="van der Giezen M."/>
            <person name="Wahlund T.M."/>
            <person name="Williams B."/>
            <person name="Wilson W."/>
            <person name="Wolfe G."/>
            <person name="Wurch L.L."/>
        </authorList>
    </citation>
    <scope>NUCLEOTIDE SEQUENCE</scope>
</reference>
<dbReference type="Proteomes" id="UP000013827">
    <property type="component" value="Unassembled WGS sequence"/>
</dbReference>
<dbReference type="HOGENOM" id="CLU_585859_0_0_1"/>
<organism evidence="3 4">
    <name type="scientific">Emiliania huxleyi (strain CCMP1516)</name>
    <dbReference type="NCBI Taxonomy" id="280463"/>
    <lineage>
        <taxon>Eukaryota</taxon>
        <taxon>Haptista</taxon>
        <taxon>Haptophyta</taxon>
        <taxon>Prymnesiophyceae</taxon>
        <taxon>Isochrysidales</taxon>
        <taxon>Noelaerhabdaceae</taxon>
        <taxon>Emiliania</taxon>
    </lineage>
</organism>
<feature type="transmembrane region" description="Helical" evidence="2">
    <location>
        <begin position="180"/>
        <end position="199"/>
    </location>
</feature>
<keyword evidence="2" id="KW-0812">Transmembrane</keyword>
<accession>A0A0D3J5M4</accession>